<dbReference type="EMBL" id="CADCWD010000011">
    <property type="protein sequence ID" value="CAA9521164.1"/>
    <property type="molecule type" value="Genomic_DNA"/>
</dbReference>
<protein>
    <submittedName>
        <fullName evidence="1">Uncharacterized protein</fullName>
    </submittedName>
</protein>
<accession>A0A6J4TEC6</accession>
<name>A0A6J4TEC6_9SPHN</name>
<dbReference type="AlphaFoldDB" id="A0A6J4TEC6"/>
<proteinExistence type="predicted"/>
<evidence type="ECO:0000313" key="1">
    <source>
        <dbReference type="EMBL" id="CAA9521164.1"/>
    </source>
</evidence>
<gene>
    <name evidence="1" type="ORF">AVDCRST_MAG23-209</name>
</gene>
<sequence length="112" mass="12270">MKDPGLQGRCRRIEEAILGGRKLLVRRLQIRNHAANLYQLPATRAIANRGAPVRAACFQECSCRRCGRATISVDEDAAGSSSLQKCCGLGLPTFCKMMHESLLDAYGRAVLH</sequence>
<organism evidence="1">
    <name type="scientific">uncultured Sphingosinicella sp</name>
    <dbReference type="NCBI Taxonomy" id="478748"/>
    <lineage>
        <taxon>Bacteria</taxon>
        <taxon>Pseudomonadati</taxon>
        <taxon>Pseudomonadota</taxon>
        <taxon>Alphaproteobacteria</taxon>
        <taxon>Sphingomonadales</taxon>
        <taxon>Sphingosinicellaceae</taxon>
        <taxon>Sphingosinicella</taxon>
        <taxon>environmental samples</taxon>
    </lineage>
</organism>
<reference evidence="1" key="1">
    <citation type="submission" date="2020-02" db="EMBL/GenBank/DDBJ databases">
        <authorList>
            <person name="Meier V. D."/>
        </authorList>
    </citation>
    <scope>NUCLEOTIDE SEQUENCE</scope>
    <source>
        <strain evidence="1">AVDCRST_MAG23</strain>
    </source>
</reference>